<proteinExistence type="predicted"/>
<organism evidence="2 3">
    <name type="scientific">Mucilaginibacter rigui</name>
    <dbReference type="NCBI Taxonomy" id="534635"/>
    <lineage>
        <taxon>Bacteria</taxon>
        <taxon>Pseudomonadati</taxon>
        <taxon>Bacteroidota</taxon>
        <taxon>Sphingobacteriia</taxon>
        <taxon>Sphingobacteriales</taxon>
        <taxon>Sphingobacteriaceae</taxon>
        <taxon>Mucilaginibacter</taxon>
    </lineage>
</organism>
<dbReference type="SUPFAM" id="SSF53649">
    <property type="entry name" value="Alkaline phosphatase-like"/>
    <property type="match status" value="1"/>
</dbReference>
<dbReference type="InterPro" id="IPR002591">
    <property type="entry name" value="Phosphodiest/P_Trfase"/>
</dbReference>
<dbReference type="Pfam" id="PF01663">
    <property type="entry name" value="Phosphodiest"/>
    <property type="match status" value="1"/>
</dbReference>
<evidence type="ECO:0000313" key="3">
    <source>
        <dbReference type="Proteomes" id="UP000618754"/>
    </source>
</evidence>
<keyword evidence="1" id="KW-0732">Signal</keyword>
<dbReference type="Gene3D" id="3.30.1360.180">
    <property type="match status" value="1"/>
</dbReference>
<evidence type="ECO:0000313" key="2">
    <source>
        <dbReference type="EMBL" id="MBD1384152.1"/>
    </source>
</evidence>
<feature type="signal peptide" evidence="1">
    <location>
        <begin position="1"/>
        <end position="20"/>
    </location>
</feature>
<sequence>MKKYSLALLLLLTVSINAFSQSPVDITQKIVANRKNSTEQQHKPYVILISADGFRYDFAKKYNAQNLLRLGNEGVSASSMIPSYPSVTFPNHYAIISGLYPSHSGLVNNTFYDRARNDKYAMGNKTKVTDGSWYGGAPLWVLAEQQKMLSASFYWVASEAKIKGVRPTYYYNYNEQINIHDRIQAVVDWLKLPPAERPHLITFYFPQVDHAAHLNGPESPEVEKEVLFVDSAVNELQKAVKTTGLKDVNFIFVSDHGMTRVDNQNPIGIPAAIDTAKFVVSGDGILVELYAKDKKYIQETYNALKKEAKDYDVYLKTNVPAHLHYGTKDDWHNRIGDILLIPYAPKVFNLYNKKSINPGWHGYDPSVVKDMHASFYAWGPVFKKHLHIPAFENVSVFNLVSRILGITHTVKIDGTNQLADKILLKQP</sequence>
<dbReference type="CDD" id="cd16018">
    <property type="entry name" value="Enpp"/>
    <property type="match status" value="1"/>
</dbReference>
<keyword evidence="3" id="KW-1185">Reference proteome</keyword>
<gene>
    <name evidence="2" type="ORF">IDJ75_02590</name>
</gene>
<dbReference type="RefSeq" id="WP_191174049.1">
    <property type="nucleotide sequence ID" value="NZ_JACWMW010000001.1"/>
</dbReference>
<comment type="caution">
    <text evidence="2">The sequence shown here is derived from an EMBL/GenBank/DDBJ whole genome shotgun (WGS) entry which is preliminary data.</text>
</comment>
<protein>
    <submittedName>
        <fullName evidence="2">Alkaline phosphatase family protein</fullName>
    </submittedName>
</protein>
<dbReference type="PANTHER" id="PTHR10151:SF120">
    <property type="entry name" value="BIS(5'-ADENOSYL)-TRIPHOSPHATASE"/>
    <property type="match status" value="1"/>
</dbReference>
<name>A0ABR7X324_9SPHI</name>
<dbReference type="PANTHER" id="PTHR10151">
    <property type="entry name" value="ECTONUCLEOTIDE PYROPHOSPHATASE/PHOSPHODIESTERASE"/>
    <property type="match status" value="1"/>
</dbReference>
<accession>A0ABR7X324</accession>
<dbReference type="Proteomes" id="UP000618754">
    <property type="component" value="Unassembled WGS sequence"/>
</dbReference>
<evidence type="ECO:0000256" key="1">
    <source>
        <dbReference type="SAM" id="SignalP"/>
    </source>
</evidence>
<dbReference type="EMBL" id="JACWMW010000001">
    <property type="protein sequence ID" value="MBD1384152.1"/>
    <property type="molecule type" value="Genomic_DNA"/>
</dbReference>
<dbReference type="InterPro" id="IPR017850">
    <property type="entry name" value="Alkaline_phosphatase_core_sf"/>
</dbReference>
<reference evidence="2 3" key="1">
    <citation type="submission" date="2020-09" db="EMBL/GenBank/DDBJ databases">
        <title>Novel species of Mucilaginibacter isolated from a glacier on the Tibetan Plateau.</title>
        <authorList>
            <person name="Liu Q."/>
            <person name="Xin Y.-H."/>
        </authorList>
    </citation>
    <scope>NUCLEOTIDE SEQUENCE [LARGE SCALE GENOMIC DNA]</scope>
    <source>
        <strain evidence="2 3">CGMCC 1.13878</strain>
    </source>
</reference>
<feature type="chain" id="PRO_5046425732" evidence="1">
    <location>
        <begin position="21"/>
        <end position="427"/>
    </location>
</feature>
<dbReference type="Gene3D" id="3.40.720.10">
    <property type="entry name" value="Alkaline Phosphatase, subunit A"/>
    <property type="match status" value="1"/>
</dbReference>